<reference evidence="9 10" key="1">
    <citation type="journal article" date="2024" name="Nat. Commun.">
        <title>Phylogenomics reveals the evolutionary origins of lichenization in chlorophyte algae.</title>
        <authorList>
            <person name="Puginier C."/>
            <person name="Libourel C."/>
            <person name="Otte J."/>
            <person name="Skaloud P."/>
            <person name="Haon M."/>
            <person name="Grisel S."/>
            <person name="Petersen M."/>
            <person name="Berrin J.G."/>
            <person name="Delaux P.M."/>
            <person name="Dal Grande F."/>
            <person name="Keller J."/>
        </authorList>
    </citation>
    <scope>NUCLEOTIDE SEQUENCE [LARGE SCALE GENOMIC DNA]</scope>
    <source>
        <strain evidence="9 10">SAG 2145</strain>
    </source>
</reference>
<evidence type="ECO:0000256" key="4">
    <source>
        <dbReference type="ARBA" id="ARBA00023015"/>
    </source>
</evidence>
<dbReference type="AlphaFoldDB" id="A0AAW1S350"/>
<evidence type="ECO:0000256" key="3">
    <source>
        <dbReference type="ARBA" id="ARBA00022491"/>
    </source>
</evidence>
<gene>
    <name evidence="9" type="ORF">WJX74_006369</name>
</gene>
<organism evidence="9 10">
    <name type="scientific">Apatococcus lobatus</name>
    <dbReference type="NCBI Taxonomy" id="904363"/>
    <lineage>
        <taxon>Eukaryota</taxon>
        <taxon>Viridiplantae</taxon>
        <taxon>Chlorophyta</taxon>
        <taxon>core chlorophytes</taxon>
        <taxon>Trebouxiophyceae</taxon>
        <taxon>Chlorellales</taxon>
        <taxon>Chlorellaceae</taxon>
        <taxon>Apatococcus</taxon>
    </lineage>
</organism>
<keyword evidence="6" id="KW-0539">Nucleus</keyword>
<dbReference type="Gene3D" id="6.10.160.20">
    <property type="match status" value="1"/>
</dbReference>
<feature type="region of interest" description="Disordered" evidence="7">
    <location>
        <begin position="29"/>
        <end position="60"/>
    </location>
</feature>
<accession>A0AAW1S350</accession>
<evidence type="ECO:0000259" key="8">
    <source>
        <dbReference type="Pfam" id="PF13867"/>
    </source>
</evidence>
<dbReference type="PANTHER" id="PTHR13286:SF6">
    <property type="entry name" value="HISTONE DEACETYLASE COMPLEX SUBUNIT SAP30L-RELATED"/>
    <property type="match status" value="1"/>
</dbReference>
<comment type="subcellular location">
    <subcellularLocation>
        <location evidence="1">Nucleus</location>
    </subcellularLocation>
</comment>
<evidence type="ECO:0000256" key="5">
    <source>
        <dbReference type="ARBA" id="ARBA00023163"/>
    </source>
</evidence>
<sequence length="241" mass="26896">MHPHMPLRLGAYEEAATDTGNYMLPAWRHQASSHRERADSSPTQSKASDDWAPHSHVKVSGNHRTSTYLIGRTAEVRSCAKTGGWVTLIMDRAPGEGPSSERKTVLLQRNALKFLRGPDGNEEEFPPVVEESMEKLSPGIQRSFRPASVRTPKIRAPSPGPSEEKVRSRPTTSSSKRGPCLALKPASLKKYQAFYKLKPESDHHLLAQSVSRHFNSQVIEKEELLLAAFICAVQRSKPQRR</sequence>
<dbReference type="EMBL" id="JALJOS010000004">
    <property type="protein sequence ID" value="KAK9840260.1"/>
    <property type="molecule type" value="Genomic_DNA"/>
</dbReference>
<name>A0AAW1S350_9CHLO</name>
<keyword evidence="4" id="KW-0805">Transcription regulation</keyword>
<dbReference type="Pfam" id="PF13867">
    <property type="entry name" value="SAP30_Sin3_bdg"/>
    <property type="match status" value="1"/>
</dbReference>
<dbReference type="Proteomes" id="UP001438707">
    <property type="component" value="Unassembled WGS sequence"/>
</dbReference>
<dbReference type="InterPro" id="IPR024145">
    <property type="entry name" value="His_deAcase_SAP30/SAP30L"/>
</dbReference>
<dbReference type="InterPro" id="IPR025718">
    <property type="entry name" value="SAP30_Sin3-bd"/>
</dbReference>
<proteinExistence type="inferred from homology"/>
<dbReference type="InterPro" id="IPR038291">
    <property type="entry name" value="SAP30_C_sf"/>
</dbReference>
<comment type="similarity">
    <text evidence="2">Belongs to the SAP30 family.</text>
</comment>
<feature type="domain" description="Histone deacetylase complex subunit SAP30 Sin3 binding" evidence="8">
    <location>
        <begin position="183"/>
        <end position="233"/>
    </location>
</feature>
<evidence type="ECO:0000256" key="6">
    <source>
        <dbReference type="ARBA" id="ARBA00023242"/>
    </source>
</evidence>
<dbReference type="GO" id="GO:0003712">
    <property type="term" value="F:transcription coregulator activity"/>
    <property type="evidence" value="ECO:0007669"/>
    <property type="project" value="TreeGrafter"/>
</dbReference>
<keyword evidence="5" id="KW-0804">Transcription</keyword>
<dbReference type="GO" id="GO:0006355">
    <property type="term" value="P:regulation of DNA-templated transcription"/>
    <property type="evidence" value="ECO:0007669"/>
    <property type="project" value="TreeGrafter"/>
</dbReference>
<evidence type="ECO:0000256" key="2">
    <source>
        <dbReference type="ARBA" id="ARBA00006283"/>
    </source>
</evidence>
<evidence type="ECO:0000313" key="10">
    <source>
        <dbReference type="Proteomes" id="UP001438707"/>
    </source>
</evidence>
<dbReference type="GO" id="GO:0000118">
    <property type="term" value="C:histone deacetylase complex"/>
    <property type="evidence" value="ECO:0007669"/>
    <property type="project" value="TreeGrafter"/>
</dbReference>
<protein>
    <recommendedName>
        <fullName evidence="8">Histone deacetylase complex subunit SAP30 Sin3 binding domain-containing protein</fullName>
    </recommendedName>
</protein>
<feature type="region of interest" description="Disordered" evidence="7">
    <location>
        <begin position="134"/>
        <end position="180"/>
    </location>
</feature>
<evidence type="ECO:0000256" key="1">
    <source>
        <dbReference type="ARBA" id="ARBA00004123"/>
    </source>
</evidence>
<evidence type="ECO:0000313" key="9">
    <source>
        <dbReference type="EMBL" id="KAK9840260.1"/>
    </source>
</evidence>
<keyword evidence="3" id="KW-0678">Repressor</keyword>
<comment type="caution">
    <text evidence="9">The sequence shown here is derived from an EMBL/GenBank/DDBJ whole genome shotgun (WGS) entry which is preliminary data.</text>
</comment>
<keyword evidence="10" id="KW-1185">Reference proteome</keyword>
<dbReference type="PANTHER" id="PTHR13286">
    <property type="entry name" value="SAP30"/>
    <property type="match status" value="1"/>
</dbReference>
<evidence type="ECO:0000256" key="7">
    <source>
        <dbReference type="SAM" id="MobiDB-lite"/>
    </source>
</evidence>